<proteinExistence type="predicted"/>
<dbReference type="AlphaFoldDB" id="A0A699ZZE3"/>
<evidence type="ECO:0000313" key="1">
    <source>
        <dbReference type="EMBL" id="GFH26710.1"/>
    </source>
</evidence>
<comment type="caution">
    <text evidence="1">The sequence shown here is derived from an EMBL/GenBank/DDBJ whole genome shotgun (WGS) entry which is preliminary data.</text>
</comment>
<feature type="non-terminal residue" evidence="1">
    <location>
        <position position="94"/>
    </location>
</feature>
<protein>
    <submittedName>
        <fullName evidence="1">Uncharacterized protein</fullName>
    </submittedName>
</protein>
<reference evidence="1 2" key="1">
    <citation type="submission" date="2020-02" db="EMBL/GenBank/DDBJ databases">
        <title>Draft genome sequence of Haematococcus lacustris strain NIES-144.</title>
        <authorList>
            <person name="Morimoto D."/>
            <person name="Nakagawa S."/>
            <person name="Yoshida T."/>
            <person name="Sawayama S."/>
        </authorList>
    </citation>
    <scope>NUCLEOTIDE SEQUENCE [LARGE SCALE GENOMIC DNA]</scope>
    <source>
        <strain evidence="1 2">NIES-144</strain>
    </source>
</reference>
<dbReference type="EMBL" id="BLLF01003213">
    <property type="protein sequence ID" value="GFH26710.1"/>
    <property type="molecule type" value="Genomic_DNA"/>
</dbReference>
<name>A0A699ZZE3_HAELA</name>
<keyword evidence="2" id="KW-1185">Reference proteome</keyword>
<sequence>MTPKRKRKRPVSPAQSAAAQLPPPVQLNIWDPQLLAQIRDAMELLTKASVLEHLMRGPHHHGIRLLPGEVAVFEQPSSAWLVAKLQELDEVHLQ</sequence>
<accession>A0A699ZZE3</accession>
<evidence type="ECO:0000313" key="2">
    <source>
        <dbReference type="Proteomes" id="UP000485058"/>
    </source>
</evidence>
<dbReference type="Proteomes" id="UP000485058">
    <property type="component" value="Unassembled WGS sequence"/>
</dbReference>
<gene>
    <name evidence="1" type="ORF">HaLaN_24902</name>
</gene>
<organism evidence="1 2">
    <name type="scientific">Haematococcus lacustris</name>
    <name type="common">Green alga</name>
    <name type="synonym">Haematococcus pluvialis</name>
    <dbReference type="NCBI Taxonomy" id="44745"/>
    <lineage>
        <taxon>Eukaryota</taxon>
        <taxon>Viridiplantae</taxon>
        <taxon>Chlorophyta</taxon>
        <taxon>core chlorophytes</taxon>
        <taxon>Chlorophyceae</taxon>
        <taxon>CS clade</taxon>
        <taxon>Chlamydomonadales</taxon>
        <taxon>Haematococcaceae</taxon>
        <taxon>Haematococcus</taxon>
    </lineage>
</organism>